<keyword evidence="18" id="KW-1185">Reference proteome</keyword>
<dbReference type="Gene3D" id="3.30.1490.20">
    <property type="entry name" value="ATP-grasp fold, A domain"/>
    <property type="match status" value="1"/>
</dbReference>
<gene>
    <name evidence="17" type="ORF">G3N56_16570</name>
</gene>
<evidence type="ECO:0000259" key="15">
    <source>
        <dbReference type="Pfam" id="PF00391"/>
    </source>
</evidence>
<dbReference type="EMBL" id="JAAGRQ010000094">
    <property type="protein sequence ID" value="NDY58349.1"/>
    <property type="molecule type" value="Genomic_DNA"/>
</dbReference>
<dbReference type="UniPathway" id="UPA00138"/>
<comment type="cofactor">
    <cofactor evidence="1">
        <name>Mg(2+)</name>
        <dbReference type="ChEBI" id="CHEBI:18420"/>
    </cofactor>
</comment>
<dbReference type="PANTHER" id="PTHR43030">
    <property type="entry name" value="PHOSPHOENOLPYRUVATE SYNTHASE"/>
    <property type="match status" value="1"/>
</dbReference>
<keyword evidence="12" id="KW-0460">Magnesium</keyword>
<comment type="function">
    <text evidence="2">Catalyzes the phosphorylation of pyruvate to phosphoenolpyruvate.</text>
</comment>
<evidence type="ECO:0000256" key="12">
    <source>
        <dbReference type="ARBA" id="ARBA00022842"/>
    </source>
</evidence>
<keyword evidence="7" id="KW-0808">Transferase</keyword>
<evidence type="ECO:0000256" key="4">
    <source>
        <dbReference type="ARBA" id="ARBA00007837"/>
    </source>
</evidence>
<name>A0A7K3NSX9_9BACT</name>
<organism evidence="17 18">
    <name type="scientific">Desulfolutivibrio sulfodismutans</name>
    <dbReference type="NCBI Taxonomy" id="63561"/>
    <lineage>
        <taxon>Bacteria</taxon>
        <taxon>Pseudomonadati</taxon>
        <taxon>Thermodesulfobacteriota</taxon>
        <taxon>Desulfovibrionia</taxon>
        <taxon>Desulfovibrionales</taxon>
        <taxon>Desulfovibrionaceae</taxon>
        <taxon>Desulfolutivibrio</taxon>
    </lineage>
</organism>
<dbReference type="Gene3D" id="3.50.30.10">
    <property type="entry name" value="Phosphohistidine domain"/>
    <property type="match status" value="1"/>
</dbReference>
<evidence type="ECO:0000256" key="2">
    <source>
        <dbReference type="ARBA" id="ARBA00002988"/>
    </source>
</evidence>
<evidence type="ECO:0000256" key="6">
    <source>
        <dbReference type="ARBA" id="ARBA00021623"/>
    </source>
</evidence>
<proteinExistence type="inferred from homology"/>
<dbReference type="RefSeq" id="WP_163303422.1">
    <property type="nucleotide sequence ID" value="NZ_JAAGRQ010000094.1"/>
</dbReference>
<accession>A0A7K3NSX9</accession>
<evidence type="ECO:0000256" key="14">
    <source>
        <dbReference type="ARBA" id="ARBA00047700"/>
    </source>
</evidence>
<evidence type="ECO:0000256" key="10">
    <source>
        <dbReference type="ARBA" id="ARBA00022777"/>
    </source>
</evidence>
<evidence type="ECO:0000256" key="13">
    <source>
        <dbReference type="ARBA" id="ARBA00033470"/>
    </source>
</evidence>
<comment type="catalytic activity">
    <reaction evidence="14">
        <text>pyruvate + ATP + H2O = phosphoenolpyruvate + AMP + phosphate + 2 H(+)</text>
        <dbReference type="Rhea" id="RHEA:11364"/>
        <dbReference type="ChEBI" id="CHEBI:15361"/>
        <dbReference type="ChEBI" id="CHEBI:15377"/>
        <dbReference type="ChEBI" id="CHEBI:15378"/>
        <dbReference type="ChEBI" id="CHEBI:30616"/>
        <dbReference type="ChEBI" id="CHEBI:43474"/>
        <dbReference type="ChEBI" id="CHEBI:58702"/>
        <dbReference type="ChEBI" id="CHEBI:456215"/>
        <dbReference type="EC" id="2.7.9.2"/>
    </reaction>
</comment>
<sequence length="879" mass="94921">MSSGIVGRLKRFFATQYGIGRHAAQEDASRAFRVKYNFFQELLESNSELLKIIADMETKQDGRELFGMAYLRSQTSRAVFHAMRMIRAFEGLSGRKCPALGALVERIREDIKQAMGARQDAADAAYVLPLTRVTAAMVDEVGGKCANLGEVGNRVGLPVPRGFAVTTAAFRAFFAASGLGEEIARIKLTLSLDDPASLAAVSEEIQHLILRAELPPAVSAAIVEAHRGMADDIGVSPADLMVAMRSSAIGEDGELSFAGQYLSILNVPAERLLVSYKYVAASLFTPRAISYRVLKGIADDDVAMSVACLEMVESRAAGVMYTRHPLHPELDRVIVNAVWGLGPYAVDGVVNPDTYEAARDGSGVADKRVADKPVMLVGVPGGTLAERPVPDELRALPCLDDARILELAAYGMALERHYGCPQDVEWALDPRGRLVILQSRPLAMASGPDGGEFSGHCARPDIPEVTGHEVLAAGGETAYPGVGVGPVVHVRRDEDLEAFPQGGVLVAGHSSPKYMVVMPRCAAIVTEHGSVTGHMASLCREFGAPTLLGVPDALTVLPPGEVVTVDAWSARIYRGRVEALAGLDVPREIAMRDTPVHGVLMRVLSHVAPLHLLDPKSPQFSEKSCSTIHDIMRLLHEWSYAEMFRISDMASGQSGMAMRLDAVTGLDLYVIDLGGGVAEGCGARGRVTPQEIVSRPFLALLDGLVLGDEQLRTPRPVHLKGFMSVLGEQMMSQPRADGQRFGEKSYAIISDKYLNFSSRVGYHYGVLDCYCGKTVNKNYITFSFKGGAADDVKRARRARGIALILERLGFVVEVTGDRVAGRFQKFGAQVIEDRLTSMGRLLQFTRQTDMLMVGEDSVTAMAECFFTGACQFTAEGMGK</sequence>
<keyword evidence="9" id="KW-0547">Nucleotide-binding</keyword>
<comment type="caution">
    <text evidence="17">The sequence shown here is derived from an EMBL/GenBank/DDBJ whole genome shotgun (WGS) entry which is preliminary data.</text>
</comment>
<dbReference type="PANTHER" id="PTHR43030:SF1">
    <property type="entry name" value="PHOSPHOENOLPYRUVATE SYNTHASE"/>
    <property type="match status" value="1"/>
</dbReference>
<reference evidence="17 18" key="1">
    <citation type="submission" date="2020-02" db="EMBL/GenBank/DDBJ databases">
        <title>Comparative genomics of sulfur disproportionating microorganisms.</title>
        <authorList>
            <person name="Ward L.M."/>
            <person name="Bertran E."/>
            <person name="Johnston D.T."/>
        </authorList>
    </citation>
    <scope>NUCLEOTIDE SEQUENCE [LARGE SCALE GENOMIC DNA]</scope>
    <source>
        <strain evidence="17 18">DSM 3696</strain>
    </source>
</reference>
<evidence type="ECO:0000256" key="3">
    <source>
        <dbReference type="ARBA" id="ARBA00004742"/>
    </source>
</evidence>
<evidence type="ECO:0000313" key="17">
    <source>
        <dbReference type="EMBL" id="NDY58349.1"/>
    </source>
</evidence>
<protein>
    <recommendedName>
        <fullName evidence="6">Phosphoenolpyruvate synthase</fullName>
        <ecNumber evidence="5">2.7.9.2</ecNumber>
    </recommendedName>
    <alternativeName>
        <fullName evidence="13">Pyruvate, water dikinase</fullName>
    </alternativeName>
</protein>
<evidence type="ECO:0000256" key="11">
    <source>
        <dbReference type="ARBA" id="ARBA00022840"/>
    </source>
</evidence>
<evidence type="ECO:0000313" key="18">
    <source>
        <dbReference type="Proteomes" id="UP000469724"/>
    </source>
</evidence>
<dbReference type="EC" id="2.7.9.2" evidence="5"/>
<dbReference type="InterPro" id="IPR002192">
    <property type="entry name" value="PPDK_AMP/ATP-bd"/>
</dbReference>
<dbReference type="Gene3D" id="3.30.470.20">
    <property type="entry name" value="ATP-grasp fold, B domain"/>
    <property type="match status" value="1"/>
</dbReference>
<dbReference type="Pfam" id="PF00391">
    <property type="entry name" value="PEP-utilizers"/>
    <property type="match status" value="1"/>
</dbReference>
<evidence type="ECO:0000256" key="9">
    <source>
        <dbReference type="ARBA" id="ARBA00022741"/>
    </source>
</evidence>
<dbReference type="Proteomes" id="UP000469724">
    <property type="component" value="Unassembled WGS sequence"/>
</dbReference>
<keyword evidence="11" id="KW-0067">ATP-binding</keyword>
<dbReference type="InterPro" id="IPR013815">
    <property type="entry name" value="ATP_grasp_subdomain_1"/>
</dbReference>
<dbReference type="Pfam" id="PF01326">
    <property type="entry name" value="PPDK_N"/>
    <property type="match status" value="1"/>
</dbReference>
<evidence type="ECO:0000256" key="5">
    <source>
        <dbReference type="ARBA" id="ARBA00011996"/>
    </source>
</evidence>
<evidence type="ECO:0000256" key="8">
    <source>
        <dbReference type="ARBA" id="ARBA00022723"/>
    </source>
</evidence>
<evidence type="ECO:0000259" key="16">
    <source>
        <dbReference type="Pfam" id="PF01326"/>
    </source>
</evidence>
<dbReference type="SUPFAM" id="SSF52009">
    <property type="entry name" value="Phosphohistidine domain"/>
    <property type="match status" value="1"/>
</dbReference>
<comment type="pathway">
    <text evidence="3">Carbohydrate biosynthesis; gluconeogenesis.</text>
</comment>
<evidence type="ECO:0000256" key="7">
    <source>
        <dbReference type="ARBA" id="ARBA00022679"/>
    </source>
</evidence>
<keyword evidence="8" id="KW-0479">Metal-binding</keyword>
<dbReference type="SUPFAM" id="SSF56059">
    <property type="entry name" value="Glutathione synthetase ATP-binding domain-like"/>
    <property type="match status" value="1"/>
</dbReference>
<feature type="domain" description="PEP-utilising enzyme mobile" evidence="15">
    <location>
        <begin position="499"/>
        <end position="567"/>
    </location>
</feature>
<dbReference type="GO" id="GO:0046872">
    <property type="term" value="F:metal ion binding"/>
    <property type="evidence" value="ECO:0007669"/>
    <property type="project" value="UniProtKB-KW"/>
</dbReference>
<dbReference type="GO" id="GO:0006094">
    <property type="term" value="P:gluconeogenesis"/>
    <property type="evidence" value="ECO:0007669"/>
    <property type="project" value="UniProtKB-UniPathway"/>
</dbReference>
<dbReference type="GO" id="GO:0005524">
    <property type="term" value="F:ATP binding"/>
    <property type="evidence" value="ECO:0007669"/>
    <property type="project" value="UniProtKB-KW"/>
</dbReference>
<keyword evidence="10 17" id="KW-0418">Kinase</keyword>
<dbReference type="AlphaFoldDB" id="A0A7K3NSX9"/>
<dbReference type="InterPro" id="IPR008279">
    <property type="entry name" value="PEP-util_enz_mobile_dom"/>
</dbReference>
<dbReference type="InterPro" id="IPR036637">
    <property type="entry name" value="Phosphohistidine_dom_sf"/>
</dbReference>
<feature type="domain" description="Pyruvate phosphate dikinase AMP/ATP-binding" evidence="16">
    <location>
        <begin position="139"/>
        <end position="445"/>
    </location>
</feature>
<evidence type="ECO:0000256" key="1">
    <source>
        <dbReference type="ARBA" id="ARBA00001946"/>
    </source>
</evidence>
<dbReference type="InterPro" id="IPR006319">
    <property type="entry name" value="PEP_synth"/>
</dbReference>
<keyword evidence="17" id="KW-0670">Pyruvate</keyword>
<dbReference type="GO" id="GO:0008986">
    <property type="term" value="F:pyruvate, water dikinase activity"/>
    <property type="evidence" value="ECO:0007669"/>
    <property type="project" value="UniProtKB-EC"/>
</dbReference>
<comment type="similarity">
    <text evidence="4">Belongs to the PEP-utilizing enzyme family.</text>
</comment>